<feature type="compositionally biased region" description="Polar residues" evidence="3">
    <location>
        <begin position="1128"/>
        <end position="1139"/>
    </location>
</feature>
<evidence type="ECO:0000256" key="2">
    <source>
        <dbReference type="PROSITE-ProRule" id="PRU00076"/>
    </source>
</evidence>
<dbReference type="CDD" id="cd00063">
    <property type="entry name" value="FN3"/>
    <property type="match status" value="1"/>
</dbReference>
<evidence type="ECO:0000256" key="1">
    <source>
        <dbReference type="ARBA" id="ARBA00023157"/>
    </source>
</evidence>
<gene>
    <name evidence="5" type="ORF">pdam_00009905</name>
</gene>
<dbReference type="InterPro" id="IPR003961">
    <property type="entry name" value="FN3_dom"/>
</dbReference>
<dbReference type="PROSITE" id="PS01187">
    <property type="entry name" value="EGF_CA"/>
    <property type="match status" value="1"/>
</dbReference>
<dbReference type="InterPro" id="IPR001881">
    <property type="entry name" value="EGF-like_Ca-bd_dom"/>
</dbReference>
<evidence type="ECO:0000313" key="6">
    <source>
        <dbReference type="Proteomes" id="UP000275408"/>
    </source>
</evidence>
<dbReference type="GO" id="GO:0005509">
    <property type="term" value="F:calcium ion binding"/>
    <property type="evidence" value="ECO:0007669"/>
    <property type="project" value="InterPro"/>
</dbReference>
<dbReference type="Gene3D" id="2.10.25.10">
    <property type="entry name" value="Laminin"/>
    <property type="match status" value="1"/>
</dbReference>
<evidence type="ECO:0000313" key="5">
    <source>
        <dbReference type="EMBL" id="RMX40636.1"/>
    </source>
</evidence>
<dbReference type="STRING" id="46731.A0A3M6TGW0"/>
<dbReference type="EMBL" id="RCHS01003600">
    <property type="protein sequence ID" value="RMX40636.1"/>
    <property type="molecule type" value="Genomic_DNA"/>
</dbReference>
<keyword evidence="1" id="KW-1015">Disulfide bond</keyword>
<accession>A0A3M6TGW0</accession>
<dbReference type="PANTHER" id="PTHR16897:SF2">
    <property type="entry name" value="OS03G0226600 PROTEIN"/>
    <property type="match status" value="1"/>
</dbReference>
<dbReference type="InterPro" id="IPR018097">
    <property type="entry name" value="EGF_Ca-bd_CS"/>
</dbReference>
<keyword evidence="2" id="KW-0245">EGF-like domain</keyword>
<comment type="caution">
    <text evidence="5">The sequence shown here is derived from an EMBL/GenBank/DDBJ whole genome shotgun (WGS) entry which is preliminary data.</text>
</comment>
<dbReference type="PROSITE" id="PS00010">
    <property type="entry name" value="ASX_HYDROXYL"/>
    <property type="match status" value="1"/>
</dbReference>
<dbReference type="OrthoDB" id="5983081at2759"/>
<dbReference type="SMART" id="SM00179">
    <property type="entry name" value="EGF_CA"/>
    <property type="match status" value="1"/>
</dbReference>
<name>A0A3M6TGW0_POCDA</name>
<sequence length="2660" mass="288721">MRESKRCNVGLCANYGRPHSSGCYCRSGYTGTCCRADVNECHSNPCQHICHNTYGSFTCQCHPCYTKLDRQCELRQCQINGHQCFSYGTINPSNSCQKCHTSKQKSWTNDDSLPCNDGVACTRNDHCSNGRCIGTPFSCLSCEECYNDACRIKPGHCIIIVAGVRTCFSHGELRPGYPCQQCDSNNINKWTINNNLPCSDNNMRTKDDHCVTGICVGTFYNCPSCEAHDGSGCPIKPGYCVIQHLGQKTCFARNQYKPGNPCQWCNPGGNNNAWSNRDGMACDDGNRCTRGDKCIGGQCSGIPFTCNSLCQFCNGTSCTLKTGFGLVNKTCMCKIADRDYSHQAVNPSNQCQWCDLYDTAARANSAWSNRPAVPCDDGNKCTMQDTCNAGRCAGLGYSCHSSQPTPSCIKASECVGDGTCRPSLKSNRTICRPALDACDQPERCDGILGSCPGIVRDGIFIKIGEVQIVDSKQQSPIQYQYITDRLFLKISGFSSTCGSISLRWSLLLGSSPCSFNANISGTLKSNNEYQTVRGLSLQDMTSYKIFIRASDLRGKIYQPVCSKAVVIDTSKPQGGWVHDGPRVDLSYQASEFLQVNWGGVQARHGVSKYEWKVLVTLLVTNKTIELMPFTTANLNTNAQRGFDNMEDGSKVIFIIRVFTKAGLFSELTSDGVIIDTSAPIAGKVNDGNQIGRDLKYANWTSTFIANWEQFTDPHSPIARYTLAVQREGTGLITTFKATAQDRSSTVDNVNLVSKESYCAVVRGYNKAGLYSQVKSDCLLIDHDAPHAGTVNDGHFSDIDYQSDNTMIAANWHGFTDGHKGSGISEYKYKVMDSSGSTIVPWTSAGNSTNITHNGLTLSNSIKYFVIVKAIDAVGLSVDVTSDGFNVDTTHPVFTGKITVTGKDDVLNGTPCVYIPSILSVRVKWLGFSDAHSGLKSYLWAIVPSDSTPMDSDFKIVPGPNLPTSASFSGLALTQGKGYVFIIRAYNGANRFKDARSVLIVPDSTPPSPGYLFDGPNPQIDVDYQADLRHVYASWTKFPELHTEVKQYYLAVGSCMTGNYHVTGNTFIEVTPSTTTSFVLANVSLTNGQKYCVKLKAENKAGLVSLEVSSDGFIADATPPSARKAQVRDGNTGSDLDFQESNTTLSSQWDEFADPESGIERYEYGVSRNRAGVPNILPFQNVGMNTSAAMTGLTLTDGVYYVLVCALNKAGLRKCISSDGVLIDLSLPSHGVVHDGIMAPDRNYQSSLTSIAANWEGIWDLDSGIEKFEWSIGTSNHDKTSVLNYTDVGLSTHVRSHGNLNLISGKKYYVHLKVTNQAGGVRELSSDGIVADGTPPIPNAIYPGSGSNSKWNYNDQEQVFYSDDTSAFHVYWDEFSEPESEIWYYKWAIGTSKCGTQVQPLINIGQSNYVNSSKTDLVFRSGVKYFVTVTARNRAGLVSQSCSDAFIFDRTPPQSGKVDFEEASSKTANKTFLSNINVSMSWEGFTDQESGIRACNVSVLDGAGKALFTTSSNASSGNLTIPGNITLHRGEYTAHVKCINNAGLFSMSSALFVIDNTPPFSKGPIVAGVSPYGFFQYQSDNTSITASWPPFADDESNVESYFCAIGSEPYKDDIIPFKNVGLATELTETNLRLSHGETYFITVISRNQAGLSSNITSLGLKIDTSQPLAESKDVKDGKYDEDIDFFSSGMEFSGRWEDITDPESGISESKYCVGTSPYGCQIKAMTYTGKNKSFVCPECVAKEGERVFVTVCVTNGAGLSKTVSSDGMLFDSTPPSIDGVIDGSQIAGMDSFAVLENWNVSVSCLGVEDPESGVQSCIWTIKDINDVVRFEKNITSNSISLEKIVFTDSKTYRDLGIDKSITYFNVLTCWNKAKMQATARSDGFHVKTVWPVPGRVRDGVVMGTDLDYLNNTKVIGANWDPFVSDIKDPVVSYEIAIGTSPGREDILSYLNIGLKRIIEKDLAPEIPVIDVLKSGVKYYVTVRGTTLSGLSSVEHSDGFTVDPSPPLKAEVSVSHTVVDQETQMVEISVSWSGVKDPESGIRSSAYCLQTNPQTCGSGPVLAGLSLQGAIGPFRPDSWGEYYVTVVIENRAGLRTVMSSKKLTFDATPPSKGTVIDGISMDIDFVNSMNALSVAWRGIDDEESGVVSCSWAIVEQTPSDDRSLFGNETLVFTTAVESEGNLTQANLSLVPGARYISEITCTNGDGFRSTSSSDGVIVDFTPPKAGLVYDGSSLLADVGYQSSTSSVEAVWTPFEDQESGVVEYCWAIGTVPEATDAMNFTTVGKKLSAKAMHLSLSHGVRYYVTVQAKNGAGMTSHISSDGFEVDATPPELTEVTTGLSPWIGPSRNLHASWKSQDQESEISRTEFCVGTLPVGCQIKYMTEIAANSTQVSCTDCHVTNNGTYYISIRVTNGAGLFTVMTTTGVTVDLTAPYLGEIVPQFYVTSCTSNCTLLSNITSVEDGESGIRLCSFAIRNSTDFLTHFISNGLSMIVKATGLLLVPGQSYFTLVRCENNVGLIAESLSSAVIVDDTPPSKGSVIVSDDRTHDVFGLHSSCHLFNKTMRVHWFGFNDLESEVSGFRVAVGKHPNATDVLQFQDVGLVTNITLPLSNISALFDGDIVYVTVESRNPAGLVTQSASPPTRLVSVDNEEYLEQGDFYCLDF</sequence>
<dbReference type="PROSITE" id="PS50026">
    <property type="entry name" value="EGF_3"/>
    <property type="match status" value="1"/>
</dbReference>
<organism evidence="5 6">
    <name type="scientific">Pocillopora damicornis</name>
    <name type="common">Cauliflower coral</name>
    <name type="synonym">Millepora damicornis</name>
    <dbReference type="NCBI Taxonomy" id="46731"/>
    <lineage>
        <taxon>Eukaryota</taxon>
        <taxon>Metazoa</taxon>
        <taxon>Cnidaria</taxon>
        <taxon>Anthozoa</taxon>
        <taxon>Hexacorallia</taxon>
        <taxon>Scleractinia</taxon>
        <taxon>Astrocoeniina</taxon>
        <taxon>Pocilloporidae</taxon>
        <taxon>Pocillopora</taxon>
    </lineage>
</organism>
<reference evidence="5 6" key="1">
    <citation type="journal article" date="2018" name="Sci. Rep.">
        <title>Comparative analysis of the Pocillopora damicornis genome highlights role of immune system in coral evolution.</title>
        <authorList>
            <person name="Cunning R."/>
            <person name="Bay R.A."/>
            <person name="Gillette P."/>
            <person name="Baker A.C."/>
            <person name="Traylor-Knowles N."/>
        </authorList>
    </citation>
    <scope>NUCLEOTIDE SEQUENCE [LARGE SCALE GENOMIC DNA]</scope>
    <source>
        <strain evidence="5">RSMAS</strain>
        <tissue evidence="5">Whole animal</tissue>
    </source>
</reference>
<dbReference type="CDD" id="cd00054">
    <property type="entry name" value="EGF_CA"/>
    <property type="match status" value="1"/>
</dbReference>
<proteinExistence type="predicted"/>
<feature type="region of interest" description="Disordered" evidence="3">
    <location>
        <begin position="1119"/>
        <end position="1139"/>
    </location>
</feature>
<dbReference type="Proteomes" id="UP000275408">
    <property type="component" value="Unassembled WGS sequence"/>
</dbReference>
<feature type="domain" description="EGF-like" evidence="4">
    <location>
        <begin position="37"/>
        <end position="73"/>
    </location>
</feature>
<comment type="caution">
    <text evidence="2">Lacks conserved residue(s) required for the propagation of feature annotation.</text>
</comment>
<dbReference type="InterPro" id="IPR000742">
    <property type="entry name" value="EGF"/>
</dbReference>
<dbReference type="InterPro" id="IPR000152">
    <property type="entry name" value="EGF-type_Asp/Asn_hydroxyl_site"/>
</dbReference>
<protein>
    <recommendedName>
        <fullName evidence="4">EGF-like domain-containing protein</fullName>
    </recommendedName>
</protein>
<evidence type="ECO:0000256" key="3">
    <source>
        <dbReference type="SAM" id="MobiDB-lite"/>
    </source>
</evidence>
<keyword evidence="6" id="KW-1185">Reference proteome</keyword>
<dbReference type="PANTHER" id="PTHR16897">
    <property type="entry name" value="OS10G0105400 PROTEIN"/>
    <property type="match status" value="1"/>
</dbReference>
<dbReference type="InterPro" id="IPR036116">
    <property type="entry name" value="FN3_sf"/>
</dbReference>
<dbReference type="SUPFAM" id="SSF49265">
    <property type="entry name" value="Fibronectin type III"/>
    <property type="match status" value="2"/>
</dbReference>
<dbReference type="SMART" id="SM00060">
    <property type="entry name" value="FN3"/>
    <property type="match status" value="3"/>
</dbReference>
<evidence type="ECO:0000259" key="4">
    <source>
        <dbReference type="PROSITE" id="PS50026"/>
    </source>
</evidence>